<reference evidence="3 4" key="1">
    <citation type="submission" date="2023-11" db="UniProtKB">
        <authorList>
            <consortium name="WormBaseParasite"/>
        </authorList>
    </citation>
    <scope>IDENTIFICATION</scope>
</reference>
<evidence type="ECO:0000313" key="4">
    <source>
        <dbReference type="WBParaSite" id="SMTH1_66230.2"/>
    </source>
</evidence>
<evidence type="ECO:0000256" key="1">
    <source>
        <dbReference type="SAM" id="Phobius"/>
    </source>
</evidence>
<name>A0AA85BNP8_9TREM</name>
<keyword evidence="1" id="KW-0812">Transmembrane</keyword>
<keyword evidence="1" id="KW-1133">Transmembrane helix</keyword>
<feature type="transmembrane region" description="Helical" evidence="1">
    <location>
        <begin position="20"/>
        <end position="45"/>
    </location>
</feature>
<evidence type="ECO:0000313" key="3">
    <source>
        <dbReference type="WBParaSite" id="SMTH1_66230.1"/>
    </source>
</evidence>
<feature type="transmembrane region" description="Helical" evidence="1">
    <location>
        <begin position="145"/>
        <end position="167"/>
    </location>
</feature>
<feature type="transmembrane region" description="Helical" evidence="1">
    <location>
        <begin position="173"/>
        <end position="196"/>
    </location>
</feature>
<dbReference type="AlphaFoldDB" id="A0AA85BNP8"/>
<feature type="transmembrane region" description="Helical" evidence="1">
    <location>
        <begin position="208"/>
        <end position="237"/>
    </location>
</feature>
<dbReference type="WBParaSite" id="SMTH1_66230.2">
    <property type="protein sequence ID" value="SMTH1_66230.2"/>
    <property type="gene ID" value="SMTH1_66230"/>
</dbReference>
<dbReference type="Proteomes" id="UP000050791">
    <property type="component" value="Unassembled WGS sequence"/>
</dbReference>
<sequence length="246" mass="27065">MGFKIKHIFQQNALQPKLPYTAMVLILTSVLSILSIIVTLTLSLLGREFKSATCITIFTSVFNIIGFFLGMMLVILRKMRETYPLNIIMLILYGLAISAAHGYSIINVEILVKVIAWVIAFVSLSILVPIGIVIKTDLNQYTSVFMIYCVAELSTITVVFIGFIIAGNTQVALAVYVAGVLPILIPLAIGFGQLTFSTISSYTYNPDYCLASLTLFTTLLGFFTTISVEAHFITLLIKNNTTVKLL</sequence>
<feature type="transmembrane region" description="Helical" evidence="1">
    <location>
        <begin position="83"/>
        <end position="104"/>
    </location>
</feature>
<dbReference type="WBParaSite" id="SMTH1_66230.3">
    <property type="protein sequence ID" value="SMTH1_66230.3"/>
    <property type="gene ID" value="SMTH1_66230"/>
</dbReference>
<proteinExistence type="predicted"/>
<evidence type="ECO:0000313" key="2">
    <source>
        <dbReference type="Proteomes" id="UP000050791"/>
    </source>
</evidence>
<dbReference type="WBParaSite" id="SMTH1_66230.1">
    <property type="protein sequence ID" value="SMTH1_66230.1"/>
    <property type="gene ID" value="SMTH1_66230"/>
</dbReference>
<feature type="transmembrane region" description="Helical" evidence="1">
    <location>
        <begin position="110"/>
        <end position="133"/>
    </location>
</feature>
<accession>A0AA85BNP8</accession>
<feature type="transmembrane region" description="Helical" evidence="1">
    <location>
        <begin position="57"/>
        <end position="76"/>
    </location>
</feature>
<organism evidence="2 3">
    <name type="scientific">Schistosoma mattheei</name>
    <dbReference type="NCBI Taxonomy" id="31246"/>
    <lineage>
        <taxon>Eukaryota</taxon>
        <taxon>Metazoa</taxon>
        <taxon>Spiralia</taxon>
        <taxon>Lophotrochozoa</taxon>
        <taxon>Platyhelminthes</taxon>
        <taxon>Trematoda</taxon>
        <taxon>Digenea</taxon>
        <taxon>Strigeidida</taxon>
        <taxon>Schistosomatoidea</taxon>
        <taxon>Schistosomatidae</taxon>
        <taxon>Schistosoma</taxon>
    </lineage>
</organism>
<protein>
    <submittedName>
        <fullName evidence="3 4">Uncharacterized protein</fullName>
    </submittedName>
</protein>
<keyword evidence="1" id="KW-0472">Membrane</keyword>